<sequence length="340" mass="38914">MDTLALEATGNKKTANGAAAVAPLPAPTPVKRKPAKKAKKAVVFFEVEILDAKTKDKLCFLDKGPKQSGRGKYAGGSLGQYAFGGDPSSWADLIFIVKNQSQLVTDPQWYPARQSIRLDPKGKSLKDEDVLQHLPVGTTATFYFRDLGAQISWVTVFLTEYTGPLVIYLMFYFRVPFIYAPKYDFTTSKHWVVHLACMCHSFHYVKRLLETLFVHRFSHGTMPLRNIFKNCTYYWGFAAWMAYYINHPLYTPPSSKTRKIPYPTKNPFTWIFLLVSCPNYTYELGSWLGFTLMTQCLPVAFFTLVGFIQMTVWAKGKHRSYLKEFRDYPPLRSPILPFIL</sequence>
<evidence type="ECO:0000313" key="2">
    <source>
        <dbReference type="Proteomes" id="UP000805704"/>
    </source>
</evidence>
<gene>
    <name evidence="1" type="primary">TECR</name>
    <name evidence="1" type="ORF">GBF38_022547</name>
</gene>
<evidence type="ECO:0000313" key="1">
    <source>
        <dbReference type="EMBL" id="KAG8015210.1"/>
    </source>
</evidence>
<dbReference type="Proteomes" id="UP000805704">
    <property type="component" value="Chromosome 1"/>
</dbReference>
<organism evidence="1 2">
    <name type="scientific">Nibea albiflora</name>
    <name type="common">Yellow drum</name>
    <name type="synonym">Corvina albiflora</name>
    <dbReference type="NCBI Taxonomy" id="240163"/>
    <lineage>
        <taxon>Eukaryota</taxon>
        <taxon>Metazoa</taxon>
        <taxon>Chordata</taxon>
        <taxon>Craniata</taxon>
        <taxon>Vertebrata</taxon>
        <taxon>Euteleostomi</taxon>
        <taxon>Actinopterygii</taxon>
        <taxon>Neopterygii</taxon>
        <taxon>Teleostei</taxon>
        <taxon>Neoteleostei</taxon>
        <taxon>Acanthomorphata</taxon>
        <taxon>Eupercaria</taxon>
        <taxon>Sciaenidae</taxon>
        <taxon>Nibea</taxon>
    </lineage>
</organism>
<name>A0ACB7FMF4_NIBAL</name>
<protein>
    <submittedName>
        <fullName evidence="1">Very-long-chain enoyl-CoA reductase</fullName>
    </submittedName>
</protein>
<dbReference type="EMBL" id="CM024789">
    <property type="protein sequence ID" value="KAG8015210.1"/>
    <property type="molecule type" value="Genomic_DNA"/>
</dbReference>
<keyword evidence="2" id="KW-1185">Reference proteome</keyword>
<proteinExistence type="predicted"/>
<comment type="caution">
    <text evidence="1">The sequence shown here is derived from an EMBL/GenBank/DDBJ whole genome shotgun (WGS) entry which is preliminary data.</text>
</comment>
<accession>A0ACB7FMF4</accession>
<reference evidence="1" key="1">
    <citation type="submission" date="2020-04" db="EMBL/GenBank/DDBJ databases">
        <title>A chromosome-scale assembly and high-density genetic map of the yellow drum (Nibea albiflora) genome.</title>
        <authorList>
            <person name="Xu D."/>
            <person name="Zhang W."/>
            <person name="Chen R."/>
            <person name="Tan P."/>
            <person name="Wang L."/>
            <person name="Song H."/>
            <person name="Tian L."/>
            <person name="Zhu Q."/>
            <person name="Wang B."/>
        </authorList>
    </citation>
    <scope>NUCLEOTIDE SEQUENCE</scope>
    <source>
        <strain evidence="1">ZJHYS-2018</strain>
    </source>
</reference>